<gene>
    <name evidence="2" type="ORF">GHT09_000540</name>
    <name evidence="3" type="ORF">MONAX_5E015726</name>
</gene>
<feature type="compositionally biased region" description="Low complexity" evidence="1">
    <location>
        <begin position="14"/>
        <end position="25"/>
    </location>
</feature>
<accession>A0A5E4A606</accession>
<dbReference type="Proteomes" id="UP000662637">
    <property type="component" value="Unassembled WGS sequence"/>
</dbReference>
<dbReference type="EMBL" id="WJEC01007790">
    <property type="protein sequence ID" value="KAF7467912.1"/>
    <property type="molecule type" value="Genomic_DNA"/>
</dbReference>
<feature type="compositionally biased region" description="Polar residues" evidence="1">
    <location>
        <begin position="77"/>
        <end position="95"/>
    </location>
</feature>
<dbReference type="EMBL" id="CABDUW010000014">
    <property type="protein sequence ID" value="VTJ52121.1"/>
    <property type="molecule type" value="Genomic_DNA"/>
</dbReference>
<feature type="region of interest" description="Disordered" evidence="1">
    <location>
        <begin position="1"/>
        <end position="107"/>
    </location>
</feature>
<reference evidence="2" key="2">
    <citation type="submission" date="2020-08" db="EMBL/GenBank/DDBJ databases">
        <authorList>
            <person name="Shumante A."/>
            <person name="Zimin A.V."/>
            <person name="Puiu D."/>
            <person name="Salzberg S.L."/>
        </authorList>
    </citation>
    <scope>NUCLEOTIDE SEQUENCE</scope>
    <source>
        <strain evidence="2">WC2-LM</strain>
        <tissue evidence="2">Liver</tissue>
    </source>
</reference>
<dbReference type="AlphaFoldDB" id="A0A5E4A606"/>
<evidence type="ECO:0000256" key="1">
    <source>
        <dbReference type="SAM" id="MobiDB-lite"/>
    </source>
</evidence>
<evidence type="ECO:0000313" key="4">
    <source>
        <dbReference type="Proteomes" id="UP000335636"/>
    </source>
</evidence>
<evidence type="ECO:0000313" key="3">
    <source>
        <dbReference type="EMBL" id="VTJ52121.1"/>
    </source>
</evidence>
<proteinExistence type="predicted"/>
<protein>
    <submittedName>
        <fullName evidence="3">Uncharacterized protein</fullName>
    </submittedName>
</protein>
<organism evidence="3 4">
    <name type="scientific">Marmota monax</name>
    <name type="common">Woodchuck</name>
    <dbReference type="NCBI Taxonomy" id="9995"/>
    <lineage>
        <taxon>Eukaryota</taxon>
        <taxon>Metazoa</taxon>
        <taxon>Chordata</taxon>
        <taxon>Craniata</taxon>
        <taxon>Vertebrata</taxon>
        <taxon>Euteleostomi</taxon>
        <taxon>Mammalia</taxon>
        <taxon>Eutheria</taxon>
        <taxon>Euarchontoglires</taxon>
        <taxon>Glires</taxon>
        <taxon>Rodentia</taxon>
        <taxon>Sciuromorpha</taxon>
        <taxon>Sciuridae</taxon>
        <taxon>Xerinae</taxon>
        <taxon>Marmotini</taxon>
        <taxon>Marmota</taxon>
    </lineage>
</organism>
<keyword evidence="4" id="KW-1185">Reference proteome</keyword>
<sequence length="107" mass="11424">MSLACWRSKRGQGRARAGPGQREAGLSVVGPWDSPPSVQGALLDGEPSVPQVRAPCNPRCPSFTVNPVFDPAEDSKGTSTRGARPSVSGTRQSPPTRRLRVFWPSRG</sequence>
<reference evidence="3 4" key="1">
    <citation type="submission" date="2019-04" db="EMBL/GenBank/DDBJ databases">
        <authorList>
            <person name="Alioto T."/>
            <person name="Alioto T."/>
        </authorList>
    </citation>
    <scope>NUCLEOTIDE SEQUENCE [LARGE SCALE GENOMIC DNA]</scope>
</reference>
<evidence type="ECO:0000313" key="2">
    <source>
        <dbReference type="EMBL" id="KAF7467912.1"/>
    </source>
</evidence>
<name>A0A5E4A606_MARMO</name>
<dbReference type="Proteomes" id="UP000335636">
    <property type="component" value="Unassembled WGS sequence"/>
</dbReference>